<dbReference type="Proteomes" id="UP000198480">
    <property type="component" value="Unassembled WGS sequence"/>
</dbReference>
<gene>
    <name evidence="1" type="ORF">SAMN06295967_11332</name>
</gene>
<accession>A0A239FNY4</accession>
<evidence type="ECO:0000313" key="1">
    <source>
        <dbReference type="EMBL" id="SNS57943.1"/>
    </source>
</evidence>
<proteinExistence type="predicted"/>
<dbReference type="AlphaFoldDB" id="A0A239FNY4"/>
<sequence>MDELKYVIEQFIDDFEETYHFPLKESALLTADLQNLYFAQKLAISTKLPLPFIKVNVSVDLIPEQAHLFCLNGIKSILTELLRDITQPELLDETSIYLKVLFEKTKKKTLLLKMNLHIYLIGPDILEIEKWLQSNLHGRVKHITGTKGKIENGTYLRWVDLFQEFRVPLGSFSPISYFEEKKVEVDFSIKEFEQVALLLYNPILLGQVFTPNHGLYDKTYRFNPVLQKAELQNEIFLWFYGLPIEDIE</sequence>
<keyword evidence="2" id="KW-1185">Reference proteome</keyword>
<protein>
    <submittedName>
        <fullName evidence="1">Uncharacterized protein</fullName>
    </submittedName>
</protein>
<organism evidence="1 2">
    <name type="scientific">Belliella buryatensis</name>
    <dbReference type="NCBI Taxonomy" id="1500549"/>
    <lineage>
        <taxon>Bacteria</taxon>
        <taxon>Pseudomonadati</taxon>
        <taxon>Bacteroidota</taxon>
        <taxon>Cytophagia</taxon>
        <taxon>Cytophagales</taxon>
        <taxon>Cyclobacteriaceae</taxon>
        <taxon>Belliella</taxon>
    </lineage>
</organism>
<dbReference type="RefSeq" id="WP_089241792.1">
    <property type="nucleotide sequence ID" value="NZ_FZOK01000013.1"/>
</dbReference>
<dbReference type="EMBL" id="FZOK01000013">
    <property type="protein sequence ID" value="SNS57943.1"/>
    <property type="molecule type" value="Genomic_DNA"/>
</dbReference>
<name>A0A239FNY4_9BACT</name>
<evidence type="ECO:0000313" key="2">
    <source>
        <dbReference type="Proteomes" id="UP000198480"/>
    </source>
</evidence>
<reference evidence="2" key="1">
    <citation type="submission" date="2017-06" db="EMBL/GenBank/DDBJ databases">
        <authorList>
            <person name="Varghese N."/>
            <person name="Submissions S."/>
        </authorList>
    </citation>
    <scope>NUCLEOTIDE SEQUENCE [LARGE SCALE GENOMIC DNA]</scope>
    <source>
        <strain evidence="2">5C</strain>
    </source>
</reference>